<organism evidence="2 3">
    <name type="scientific">Actinocatenispora comari</name>
    <dbReference type="NCBI Taxonomy" id="2807577"/>
    <lineage>
        <taxon>Bacteria</taxon>
        <taxon>Bacillati</taxon>
        <taxon>Actinomycetota</taxon>
        <taxon>Actinomycetes</taxon>
        <taxon>Micromonosporales</taxon>
        <taxon>Micromonosporaceae</taxon>
        <taxon>Actinocatenispora</taxon>
    </lineage>
</organism>
<evidence type="ECO:0000259" key="1">
    <source>
        <dbReference type="PROSITE" id="PS51186"/>
    </source>
</evidence>
<accession>A0A8J4AHI9</accession>
<feature type="domain" description="N-acetyltransferase" evidence="1">
    <location>
        <begin position="42"/>
        <end position="188"/>
    </location>
</feature>
<dbReference type="InterPro" id="IPR000182">
    <property type="entry name" value="GNAT_dom"/>
</dbReference>
<comment type="caution">
    <text evidence="2">The sequence shown here is derived from an EMBL/GenBank/DDBJ whole genome shotgun (WGS) entry which is preliminary data.</text>
</comment>
<evidence type="ECO:0000313" key="2">
    <source>
        <dbReference type="EMBL" id="GIL29832.1"/>
    </source>
</evidence>
<dbReference type="PANTHER" id="PTHR41700">
    <property type="entry name" value="GCN5-RELATED N-ACETYLTRANSFERASE"/>
    <property type="match status" value="1"/>
</dbReference>
<dbReference type="PANTHER" id="PTHR41700:SF1">
    <property type="entry name" value="N-ACETYLTRANSFERASE DOMAIN-CONTAINING PROTEIN"/>
    <property type="match status" value="1"/>
</dbReference>
<protein>
    <recommendedName>
        <fullName evidence="1">N-acetyltransferase domain-containing protein</fullName>
    </recommendedName>
</protein>
<name>A0A8J4AHI9_9ACTN</name>
<dbReference type="SUPFAM" id="SSF55729">
    <property type="entry name" value="Acyl-CoA N-acyltransferases (Nat)"/>
    <property type="match status" value="1"/>
</dbReference>
<dbReference type="InterPro" id="IPR016181">
    <property type="entry name" value="Acyl_CoA_acyltransferase"/>
</dbReference>
<reference evidence="3" key="1">
    <citation type="journal article" date="2021" name="Int. J. Syst. Evol. Microbiol.">
        <title>Actinocatenispora comari sp. nov., an endophytic actinomycete isolated from aerial parts of Comarum salesowianum.</title>
        <authorList>
            <person name="Oyunbileg N."/>
            <person name="Iizaka Y."/>
            <person name="Hamada M."/>
            <person name="Davaapurev B.O."/>
            <person name="Fukumoto A."/>
            <person name="Tsetseg B."/>
            <person name="Kato F."/>
            <person name="Tamura T."/>
            <person name="Batkhuu J."/>
            <person name="Anzai Y."/>
        </authorList>
    </citation>
    <scope>NUCLEOTIDE SEQUENCE [LARGE SCALE GENOMIC DNA]</scope>
    <source>
        <strain evidence="3">NUM-2625</strain>
    </source>
</reference>
<dbReference type="Gene3D" id="3.40.630.30">
    <property type="match status" value="1"/>
</dbReference>
<dbReference type="InterPro" id="IPR038764">
    <property type="entry name" value="GNAT_N_AcTrfase_prd"/>
</dbReference>
<dbReference type="Pfam" id="PF00583">
    <property type="entry name" value="Acetyltransf_1"/>
    <property type="match status" value="1"/>
</dbReference>
<dbReference type="GO" id="GO:0016747">
    <property type="term" value="F:acyltransferase activity, transferring groups other than amino-acyl groups"/>
    <property type="evidence" value="ECO:0007669"/>
    <property type="project" value="InterPro"/>
</dbReference>
<gene>
    <name evidence="2" type="ORF">NUM_50860</name>
</gene>
<dbReference type="RefSeq" id="WP_225918856.1">
    <property type="nucleotide sequence ID" value="NZ_BOPO01000108.1"/>
</dbReference>
<dbReference type="EMBL" id="BOPO01000108">
    <property type="protein sequence ID" value="GIL29832.1"/>
    <property type="molecule type" value="Genomic_DNA"/>
</dbReference>
<dbReference type="AlphaFoldDB" id="A0A8J4AHI9"/>
<dbReference type="Proteomes" id="UP000614996">
    <property type="component" value="Unassembled WGS sequence"/>
</dbReference>
<evidence type="ECO:0000313" key="3">
    <source>
        <dbReference type="Proteomes" id="UP000614996"/>
    </source>
</evidence>
<proteinExistence type="predicted"/>
<sequence length="307" mass="32128">MSAGTDLAGAARHPGAAADGSAARTETAAIAAAEAAAASAGVYVRALDGMAELQRMCELYERIWRFGPDSMPLSVELVRAMSKAGNYIAGAFDGDELVGACVGFFAPPAHRSLHSHIAGVSPRTRGRSIGFALKVHQRAWALGHGIAEIAWTYDPLVGRNAYFNIGKLGARPVEYLANFYGPMHDGLNGADETDRLLIEWRLEDPGVVAACAGTPGRFDAAAEEAAGARYALRRSATGEPEPATAGTPTVLVAVPRDIEGLRGSDPACAARWREAVREVLGGLLAAGGRIRGFDRGDCYIVDTGGHS</sequence>
<dbReference type="PROSITE" id="PS51186">
    <property type="entry name" value="GNAT"/>
    <property type="match status" value="1"/>
</dbReference>
<keyword evidence="3" id="KW-1185">Reference proteome</keyword>